<dbReference type="PANTHER" id="PTHR22642:SF2">
    <property type="entry name" value="PROTEIN LONG AFTER FAR-RED 3"/>
    <property type="match status" value="1"/>
</dbReference>
<evidence type="ECO:0000313" key="2">
    <source>
        <dbReference type="EMBL" id="SDX31706.1"/>
    </source>
</evidence>
<dbReference type="Gene3D" id="2.30.40.10">
    <property type="entry name" value="Urease, subunit C, domain 1"/>
    <property type="match status" value="1"/>
</dbReference>
<organism evidence="2 3">
    <name type="scientific">Saccharopolyspora shandongensis</name>
    <dbReference type="NCBI Taxonomy" id="418495"/>
    <lineage>
        <taxon>Bacteria</taxon>
        <taxon>Bacillati</taxon>
        <taxon>Actinomycetota</taxon>
        <taxon>Actinomycetes</taxon>
        <taxon>Pseudonocardiales</taxon>
        <taxon>Pseudonocardiaceae</taxon>
        <taxon>Saccharopolyspora</taxon>
    </lineage>
</organism>
<feature type="domain" description="Amidohydrolase 3" evidence="1">
    <location>
        <begin position="5"/>
        <end position="89"/>
    </location>
</feature>
<proteinExistence type="predicted"/>
<dbReference type="PANTHER" id="PTHR22642">
    <property type="entry name" value="IMIDAZOLONEPROPIONASE"/>
    <property type="match status" value="1"/>
</dbReference>
<dbReference type="InterPro" id="IPR013108">
    <property type="entry name" value="Amidohydro_3"/>
</dbReference>
<dbReference type="Proteomes" id="UP000199529">
    <property type="component" value="Unassembled WGS sequence"/>
</dbReference>
<reference evidence="3" key="1">
    <citation type="submission" date="2016-10" db="EMBL/GenBank/DDBJ databases">
        <authorList>
            <person name="Varghese N."/>
            <person name="Submissions S."/>
        </authorList>
    </citation>
    <scope>NUCLEOTIDE SEQUENCE [LARGE SCALE GENOMIC DNA]</scope>
    <source>
        <strain evidence="3">CGMCC 4.3530</strain>
    </source>
</reference>
<sequence>MRRLNIHDMVNRRTAAGEVLNADERLTVLEAVRAYTHGSAYAAGEEALKGTLARGKLADFVVLSDDLWAVDPARLKDVAVGATVVGGVPEYDSGALA</sequence>
<dbReference type="AlphaFoldDB" id="A0A1H3APU0"/>
<accession>A0A1H3APU0</accession>
<keyword evidence="3" id="KW-1185">Reference proteome</keyword>
<dbReference type="GO" id="GO:0016810">
    <property type="term" value="F:hydrolase activity, acting on carbon-nitrogen (but not peptide) bonds"/>
    <property type="evidence" value="ECO:0007669"/>
    <property type="project" value="InterPro"/>
</dbReference>
<dbReference type="Pfam" id="PF07969">
    <property type="entry name" value="Amidohydro_3"/>
    <property type="match status" value="1"/>
</dbReference>
<dbReference type="SUPFAM" id="SSF51338">
    <property type="entry name" value="Composite domain of metallo-dependent hydrolases"/>
    <property type="match status" value="1"/>
</dbReference>
<evidence type="ECO:0000259" key="1">
    <source>
        <dbReference type="Pfam" id="PF07969"/>
    </source>
</evidence>
<dbReference type="InterPro" id="IPR011059">
    <property type="entry name" value="Metal-dep_hydrolase_composite"/>
</dbReference>
<dbReference type="STRING" id="418495.SAMN05216215_1009217"/>
<gene>
    <name evidence="2" type="ORF">SAMN05216215_1009217</name>
</gene>
<name>A0A1H3APU0_9PSEU</name>
<dbReference type="Gene3D" id="3.20.20.140">
    <property type="entry name" value="Metal-dependent hydrolases"/>
    <property type="match status" value="1"/>
</dbReference>
<evidence type="ECO:0000313" key="3">
    <source>
        <dbReference type="Proteomes" id="UP000199529"/>
    </source>
</evidence>
<dbReference type="EMBL" id="FNOK01000009">
    <property type="protein sequence ID" value="SDX31706.1"/>
    <property type="molecule type" value="Genomic_DNA"/>
</dbReference>
<protein>
    <recommendedName>
        <fullName evidence="1">Amidohydrolase 3 domain-containing protein</fullName>
    </recommendedName>
</protein>